<dbReference type="AlphaFoldDB" id="A0A4S3KEX1"/>
<keyword evidence="1" id="KW-0812">Transmembrane</keyword>
<feature type="transmembrane region" description="Helical" evidence="1">
    <location>
        <begin position="181"/>
        <end position="202"/>
    </location>
</feature>
<keyword evidence="1" id="KW-0472">Membrane</keyword>
<feature type="transmembrane region" description="Helical" evidence="1">
    <location>
        <begin position="27"/>
        <end position="46"/>
    </location>
</feature>
<evidence type="ECO:0000313" key="2">
    <source>
        <dbReference type="EMBL" id="THD06818.1"/>
    </source>
</evidence>
<dbReference type="EMBL" id="MWIO01000030">
    <property type="protein sequence ID" value="THD06818.1"/>
    <property type="molecule type" value="Genomic_DNA"/>
</dbReference>
<proteinExistence type="predicted"/>
<name>A0A4S3KEX1_9GAMM</name>
<evidence type="ECO:0000313" key="3">
    <source>
        <dbReference type="Proteomes" id="UP000306317"/>
    </source>
</evidence>
<comment type="caution">
    <text evidence="2">The sequence shown here is derived from an EMBL/GenBank/DDBJ whole genome shotgun (WGS) entry which is preliminary data.</text>
</comment>
<organism evidence="2 3">
    <name type="scientific">Rhodanobacter lindaniclasticus</name>
    <dbReference type="NCBI Taxonomy" id="75310"/>
    <lineage>
        <taxon>Bacteria</taxon>
        <taxon>Pseudomonadati</taxon>
        <taxon>Pseudomonadota</taxon>
        <taxon>Gammaproteobacteria</taxon>
        <taxon>Lysobacterales</taxon>
        <taxon>Rhodanobacteraceae</taxon>
        <taxon>Rhodanobacter</taxon>
    </lineage>
</organism>
<protein>
    <submittedName>
        <fullName evidence="2">Uncharacterized protein</fullName>
    </submittedName>
</protein>
<feature type="transmembrane region" description="Helical" evidence="1">
    <location>
        <begin position="61"/>
        <end position="89"/>
    </location>
</feature>
<accession>A0A4S3KEX1</accession>
<feature type="transmembrane region" description="Helical" evidence="1">
    <location>
        <begin position="254"/>
        <end position="273"/>
    </location>
</feature>
<evidence type="ECO:0000256" key="1">
    <source>
        <dbReference type="SAM" id="Phobius"/>
    </source>
</evidence>
<sequence>MTANDLPTETVQDADALPGHTTPTWEVELLISGVAVFAMLQLPGWLDDRFFALVPRFEQGWVAMLTTLFVYLKSAALILAITFTLHLILRARWIALVGLRSVFPDGVRWKHLRMGPVRRALEQQRLAPATVVIERADNQATVVFAMGVMLGCLMLVVSLVVSVAFAITGTLQRVLGVNLDVVLPILAVVGVLTLPFLAAHLVDLRFGNALSATGWQRRALERIFRVYARVGIGRSQYVWLLVSSRVGEVRSVVMLWLIVMPVAIGAAMTLFPAKSPYRLGNYAAFPYLANDSRAMNAAHYDDQRDLAHDPAVPYIQSTVIDTPYLQLVVPYQPDRDGAAVQRQCAAALDMTEAKVRAEHTLDCLGELHAVTLDGQPLQALRYQTGSDARTRRPALVAMIDVRALAPGRHELRVMRAPAAASRDKSRDAINEYVIPFWR</sequence>
<reference evidence="2 3" key="1">
    <citation type="submission" date="2017-02" db="EMBL/GenBank/DDBJ databases">
        <title>Whole genome sequencing of Rhodanobacter lindaniclasticus DSM 17932.</title>
        <authorList>
            <person name="Kumar S."/>
            <person name="Patil P."/>
            <person name="Patil P.B."/>
        </authorList>
    </citation>
    <scope>NUCLEOTIDE SEQUENCE [LARGE SCALE GENOMIC DNA]</scope>
    <source>
        <strain evidence="2 3">DSM 17932</strain>
    </source>
</reference>
<keyword evidence="3" id="KW-1185">Reference proteome</keyword>
<dbReference type="RefSeq" id="WP_136258736.1">
    <property type="nucleotide sequence ID" value="NZ_MWIO01000030.1"/>
</dbReference>
<dbReference type="OrthoDB" id="1491387at2"/>
<gene>
    <name evidence="2" type="ORF">B1991_10780</name>
</gene>
<feature type="transmembrane region" description="Helical" evidence="1">
    <location>
        <begin position="142"/>
        <end position="169"/>
    </location>
</feature>
<keyword evidence="1" id="KW-1133">Transmembrane helix</keyword>
<dbReference type="Proteomes" id="UP000306317">
    <property type="component" value="Unassembled WGS sequence"/>
</dbReference>